<dbReference type="InterPro" id="IPR002219">
    <property type="entry name" value="PKC_DAG/PE"/>
</dbReference>
<name>A0A8J5MLJ7_HOMAM</name>
<dbReference type="PROSITE" id="PS51339">
    <property type="entry name" value="PPASE_MYOTUBULARIN"/>
    <property type="match status" value="1"/>
</dbReference>
<dbReference type="Pfam" id="PF00169">
    <property type="entry name" value="PH"/>
    <property type="match status" value="1"/>
</dbReference>
<evidence type="ECO:0000256" key="1">
    <source>
        <dbReference type="ARBA" id="ARBA00007471"/>
    </source>
</evidence>
<evidence type="ECO:0000256" key="2">
    <source>
        <dbReference type="SAM" id="MobiDB-lite"/>
    </source>
</evidence>
<dbReference type="InterPro" id="IPR043153">
    <property type="entry name" value="DENN_C"/>
</dbReference>
<dbReference type="PROSITE" id="PS50211">
    <property type="entry name" value="DENN"/>
    <property type="match status" value="1"/>
</dbReference>
<dbReference type="Gene3D" id="3.30.450.200">
    <property type="match status" value="1"/>
</dbReference>
<feature type="compositionally biased region" description="Acidic residues" evidence="2">
    <location>
        <begin position="783"/>
        <end position="795"/>
    </location>
</feature>
<accession>A0A8J5MLJ7</accession>
<dbReference type="InterPro" id="IPR030564">
    <property type="entry name" value="Myotubularin"/>
</dbReference>
<feature type="region of interest" description="Disordered" evidence="2">
    <location>
        <begin position="1732"/>
        <end position="1756"/>
    </location>
</feature>
<feature type="compositionally biased region" description="Polar residues" evidence="2">
    <location>
        <begin position="1091"/>
        <end position="1100"/>
    </location>
</feature>
<evidence type="ECO:0000313" key="7">
    <source>
        <dbReference type="EMBL" id="KAG7155690.1"/>
    </source>
</evidence>
<dbReference type="Pfam" id="PF00130">
    <property type="entry name" value="C1_1"/>
    <property type="match status" value="1"/>
</dbReference>
<feature type="domain" description="PH" evidence="3">
    <location>
        <begin position="1967"/>
        <end position="2098"/>
    </location>
</feature>
<dbReference type="GO" id="GO:0005085">
    <property type="term" value="F:guanyl-nucleotide exchange factor activity"/>
    <property type="evidence" value="ECO:0007669"/>
    <property type="project" value="TreeGrafter"/>
</dbReference>
<evidence type="ECO:0000259" key="6">
    <source>
        <dbReference type="PROSITE" id="PS51339"/>
    </source>
</evidence>
<feature type="region of interest" description="Disordered" evidence="2">
    <location>
        <begin position="1354"/>
        <end position="1386"/>
    </location>
</feature>
<gene>
    <name evidence="7" type="primary">sbf2-L</name>
    <name evidence="7" type="ORF">Hamer_G016073</name>
</gene>
<dbReference type="Gene3D" id="2.30.29.30">
    <property type="entry name" value="Pleckstrin-homology domain (PH domain)/Phosphotyrosine-binding domain (PTB)"/>
    <property type="match status" value="1"/>
</dbReference>
<comment type="caution">
    <text evidence="7">The sequence shown here is derived from an EMBL/GenBank/DDBJ whole genome shotgun (WGS) entry which is preliminary data.</text>
</comment>
<feature type="compositionally biased region" description="Basic and acidic residues" evidence="2">
    <location>
        <begin position="684"/>
        <end position="695"/>
    </location>
</feature>
<proteinExistence type="inferred from homology"/>
<protein>
    <submittedName>
        <fullName evidence="7">Myotubularin-related protein 13-like</fullName>
    </submittedName>
</protein>
<feature type="compositionally biased region" description="Polar residues" evidence="2">
    <location>
        <begin position="771"/>
        <end position="781"/>
    </location>
</feature>
<dbReference type="InterPro" id="IPR005112">
    <property type="entry name" value="dDENN_dom"/>
</dbReference>
<comment type="similarity">
    <text evidence="1">Belongs to the protein-tyrosine phosphatase family. Non-receptor class myotubularin subfamily.</text>
</comment>
<dbReference type="SUPFAM" id="SSF52799">
    <property type="entry name" value="(Phosphotyrosine protein) phosphatases II"/>
    <property type="match status" value="1"/>
</dbReference>
<dbReference type="GO" id="GO:0016020">
    <property type="term" value="C:membrane"/>
    <property type="evidence" value="ECO:0007669"/>
    <property type="project" value="TreeGrafter"/>
</dbReference>
<feature type="region of interest" description="Disordered" evidence="2">
    <location>
        <begin position="1077"/>
        <end position="1100"/>
    </location>
</feature>
<dbReference type="CDD" id="cd01235">
    <property type="entry name" value="PH_Sbf1_hMTMR5"/>
    <property type="match status" value="1"/>
</dbReference>
<feature type="domain" description="Phorbol-ester/DAG-type" evidence="4">
    <location>
        <begin position="1865"/>
        <end position="1915"/>
    </location>
</feature>
<dbReference type="SUPFAM" id="SSF50729">
    <property type="entry name" value="PH domain-like"/>
    <property type="match status" value="2"/>
</dbReference>
<dbReference type="PROSITE" id="PS50081">
    <property type="entry name" value="ZF_DAG_PE_2"/>
    <property type="match status" value="1"/>
</dbReference>
<feature type="domain" description="Myotubularin phosphatase" evidence="6">
    <location>
        <begin position="1162"/>
        <end position="1723"/>
    </location>
</feature>
<dbReference type="InterPro" id="IPR037516">
    <property type="entry name" value="Tripartite_DENN"/>
</dbReference>
<feature type="compositionally biased region" description="Low complexity" evidence="2">
    <location>
        <begin position="657"/>
        <end position="678"/>
    </location>
</feature>
<feature type="region of interest" description="Disordered" evidence="2">
    <location>
        <begin position="653"/>
        <end position="695"/>
    </location>
</feature>
<dbReference type="SMART" id="SM00568">
    <property type="entry name" value="GRAM"/>
    <property type="match status" value="1"/>
</dbReference>
<dbReference type="Proteomes" id="UP000747542">
    <property type="component" value="Unassembled WGS sequence"/>
</dbReference>
<dbReference type="PROSITE" id="PS00479">
    <property type="entry name" value="ZF_DAG_PE_1"/>
    <property type="match status" value="1"/>
</dbReference>
<dbReference type="CDD" id="cd13208">
    <property type="entry name" value="PH-GRAM_MTMR5_MTMR13"/>
    <property type="match status" value="1"/>
</dbReference>
<dbReference type="SMART" id="SM00109">
    <property type="entry name" value="C1"/>
    <property type="match status" value="1"/>
</dbReference>
<dbReference type="SMART" id="SM00801">
    <property type="entry name" value="dDENN"/>
    <property type="match status" value="1"/>
</dbReference>
<feature type="domain" description="UDENN" evidence="5">
    <location>
        <begin position="6"/>
        <end position="397"/>
    </location>
</feature>
<dbReference type="InterPro" id="IPR004182">
    <property type="entry name" value="GRAM"/>
</dbReference>
<reference evidence="7" key="1">
    <citation type="journal article" date="2021" name="Sci. Adv.">
        <title>The American lobster genome reveals insights on longevity, neural, and immune adaptations.</title>
        <authorList>
            <person name="Polinski J.M."/>
            <person name="Zimin A.V."/>
            <person name="Clark K.F."/>
            <person name="Kohn A.B."/>
            <person name="Sadowski N."/>
            <person name="Timp W."/>
            <person name="Ptitsyn A."/>
            <person name="Khanna P."/>
            <person name="Romanova D.Y."/>
            <person name="Williams P."/>
            <person name="Greenwood S.J."/>
            <person name="Moroz L.L."/>
            <person name="Walt D.R."/>
            <person name="Bodnar A.G."/>
        </authorList>
    </citation>
    <scope>NUCLEOTIDE SEQUENCE</scope>
    <source>
        <strain evidence="7">GMGI-L3</strain>
    </source>
</reference>
<keyword evidence="8" id="KW-1185">Reference proteome</keyword>
<feature type="region of interest" description="Disordered" evidence="2">
    <location>
        <begin position="768"/>
        <end position="796"/>
    </location>
</feature>
<dbReference type="GO" id="GO:0005737">
    <property type="term" value="C:cytoplasm"/>
    <property type="evidence" value="ECO:0007669"/>
    <property type="project" value="TreeGrafter"/>
</dbReference>
<evidence type="ECO:0000259" key="4">
    <source>
        <dbReference type="PROSITE" id="PS50081"/>
    </source>
</evidence>
<dbReference type="InterPro" id="IPR010569">
    <property type="entry name" value="Myotubularin-like_Pase_dom"/>
</dbReference>
<feature type="compositionally biased region" description="Basic and acidic residues" evidence="2">
    <location>
        <begin position="1732"/>
        <end position="1745"/>
    </location>
</feature>
<dbReference type="Pfam" id="PF02893">
    <property type="entry name" value="GRAM"/>
    <property type="match status" value="1"/>
</dbReference>
<dbReference type="EMBL" id="JAHLQT010041065">
    <property type="protein sequence ID" value="KAG7155690.1"/>
    <property type="molecule type" value="Genomic_DNA"/>
</dbReference>
<dbReference type="Pfam" id="PF02141">
    <property type="entry name" value="DENN"/>
    <property type="match status" value="2"/>
</dbReference>
<dbReference type="Pfam" id="PF03456">
    <property type="entry name" value="uDENN"/>
    <property type="match status" value="1"/>
</dbReference>
<dbReference type="Gene3D" id="3.30.60.20">
    <property type="match status" value="1"/>
</dbReference>
<evidence type="ECO:0000259" key="5">
    <source>
        <dbReference type="PROSITE" id="PS50211"/>
    </source>
</evidence>
<dbReference type="InterPro" id="IPR022096">
    <property type="entry name" value="SBF1/SBF2"/>
</dbReference>
<dbReference type="SMART" id="SM00799">
    <property type="entry name" value="DENN"/>
    <property type="match status" value="1"/>
</dbReference>
<dbReference type="CDD" id="cd20827">
    <property type="entry name" value="C1_Sbf-like"/>
    <property type="match status" value="1"/>
</dbReference>
<feature type="compositionally biased region" description="Low complexity" evidence="2">
    <location>
        <begin position="1371"/>
        <end position="1382"/>
    </location>
</feature>
<dbReference type="PROSITE" id="PS50003">
    <property type="entry name" value="PH_DOMAIN"/>
    <property type="match status" value="1"/>
</dbReference>
<dbReference type="InterPro" id="IPR005113">
    <property type="entry name" value="uDENN_dom"/>
</dbReference>
<evidence type="ECO:0000259" key="3">
    <source>
        <dbReference type="PROSITE" id="PS50003"/>
    </source>
</evidence>
<dbReference type="InterPro" id="IPR001194">
    <property type="entry name" value="cDENN_dom"/>
</dbReference>
<dbReference type="CDD" id="cd14534">
    <property type="entry name" value="PTP-MTMR5-like"/>
    <property type="match status" value="1"/>
</dbReference>
<organism evidence="7 8">
    <name type="scientific">Homarus americanus</name>
    <name type="common">American lobster</name>
    <dbReference type="NCBI Taxonomy" id="6706"/>
    <lineage>
        <taxon>Eukaryota</taxon>
        <taxon>Metazoa</taxon>
        <taxon>Ecdysozoa</taxon>
        <taxon>Arthropoda</taxon>
        <taxon>Crustacea</taxon>
        <taxon>Multicrustacea</taxon>
        <taxon>Malacostraca</taxon>
        <taxon>Eumalacostraca</taxon>
        <taxon>Eucarida</taxon>
        <taxon>Decapoda</taxon>
        <taxon>Pleocyemata</taxon>
        <taxon>Astacidea</taxon>
        <taxon>Nephropoidea</taxon>
        <taxon>Nephropidae</taxon>
        <taxon>Homarus</taxon>
    </lineage>
</organism>
<dbReference type="PANTHER" id="PTHR10807:SF109">
    <property type="entry name" value="SET DOMAIN BINDING FACTOR, ISOFORM A"/>
    <property type="match status" value="1"/>
</dbReference>
<dbReference type="InterPro" id="IPR011993">
    <property type="entry name" value="PH-like_dom_sf"/>
</dbReference>
<dbReference type="SMART" id="SM00800">
    <property type="entry name" value="uDENN"/>
    <property type="match status" value="1"/>
</dbReference>
<dbReference type="PANTHER" id="PTHR10807">
    <property type="entry name" value="MYOTUBULARIN-RELATED"/>
    <property type="match status" value="1"/>
</dbReference>
<dbReference type="Pfam" id="PF06602">
    <property type="entry name" value="Myotub-related"/>
    <property type="match status" value="1"/>
</dbReference>
<dbReference type="InterPro" id="IPR029021">
    <property type="entry name" value="Prot-tyrosine_phosphatase-like"/>
</dbReference>
<sequence>MSRLADYFAIVGYDHKKDRNGIGCGKIIQRFPERDWPDTPFIEGLELFCQPQGWALSTDRQEPKFFVSVLTDIDANRHYCAVLCFNEAVSITPSKPTDEEDDALELGSGGVRGMGPPVPIITHHSIMYAPKCLVLISTLDYFETFRNCMGIVYTVYMEGLGVSMETLIGNMVGYVQVPPPGGPQVRFSIGAGDRQALQPPASPTLPVTITTVLSLFNQYSHVYIPILPASLVEVLSTPTPFIMGVHSALQHDIAELMDVIVADLDGGSIRVPESLAVSLLPEPFWSQTHTALSRVLHPDLNSADNAFPSSSGIRASPHVMIDKEIRAVFMRMFAELLQGYRSCLTLIRIHSKPVITFHKASFLGNRGMVDNEFVGKVLDCMFFTTFVTERGPPWRVCDLWDDLYSGIGDQLRLEQHDSRMLLVHIQELAQQLYSNENPNPQPFVAKIPKPTEGSFTRIHQPVFPHIDAQKVQSIIDEGTAKKVKIPQKAGQPRIVPMGPHISSLQSGRGLVSSSARRLEVMRNCVNCIFENKISDARKTFPAVLRALKSKAARLALCTELSHHVLGNKAVLEHQQFDLVVRLMNCALQDDSPVDEHGVAAALLPLSTAFCRKLCTGVIQFAYTCIQDHSVWGNQQFWEASFYQDVQKEIKSLYQDRSQQPSRTSISSDSSCIKESSLSPVNPRDPSDTGSWKEGRLSYLRPHEPSALEIAAEQMRLWINIELKRQRELVEQEESTLYSQAIHYANRMVFLRIPLDVNAAVHRRTYNDRDNASNSITNSMAESDSLDAESGFEDQEQSDREASVVRFVSRFVDKVCTEGSVTEEHIKSLHQMIPGVVAMHVEMLDAVYKESKRLPPIQKSIIYIRRDAYRQSVDGTYKPDPRYTEIVYGQPKILLPSLIPGEEVMYEGLRVYLLPDGREESTGGHVGGPMLLPAEGALFLTNYRLIFKGLPTDPYACEQVVVRSMPVSSITREKRVPANQHPGPMDQWLNEGLQIRSNTFQLIKVAFDEEVPQESIETMRKLISRLRHPPTINHLFAFVGQSHIPQTPSRQQKDKTGYGTLRGFAKKTLLKTAKAAGLKPNKGGKRHKYVFPSNNKSMTSPGRMSLAQMANMDLSNEDLPHDDDLSIVDELEASVLSNGSTGQLSVAGGLVGIREVDNKTLEKLSERSYHKDYMRLGLGNLGSNATTIPSRIKSDFRITSCNTSYQMCRSYPALLSVPSITGDESLHRLARCYRHSRLPVITWRHTRTKALLLRGAGFHGKGVMSMLKGPPTTTGNTSEVSFSLEQEKFLAAVVQSTPVSVLRDGSSWRLTDSSLSINSLVLAAGGATLEVPPYHPTYPTLTPEVGRKTNPLSKAMNTLRTSGGKGTGRMGRWGSMRGSRPGVLSGGGAGGTFGTLRHYPTTTPALRSSISTGPRLSVDSSDTGSEAVQSFHKAALYVFGEKTQIKGIKTDAYHKTEFIPVDYTEVRQIKSSFKKLMRACIPSSPAAEQEQSFFRSIESSEWLNQLESLLQVSGAIVDLIDLLGASVMVLLEDGWDFTAQVTSIAQLCLDPYYRTIEGFRVLVEKEWLAFGHRFNHRSNLLQGSQASGFAPIFLQFLDAVHQYYLRFLAYHYVSARFRTFLCDSEVDRAEMGIMTEEDKRGSLSRHHKGLEASQDDDIYPGGGRLGSPGSSGHLGQSVFDYIEKLSGRSTVFHNFLYMGDRINDSAVLRPVKEVSALQLWSYLLGEELRHGPSYDPEVRSLDRQQEEEAEAADGTITTSPRKIVMSGYDCVWGVEQDAFSAQLEELRHLELELGHLPQKWNIHWDKLELPPPEQLTRQVSMTTQMVRHHGRSVHKRSTIEILIRGKTSGSTPGGGGDTPQGCYSHPHRFEKYNYTTPSYCDHCSSLLWGPLKTGMRCMDCGYNCHEKCIESVPKNCTRFKSVRESGVSIQTSTKPTSLDTTSVGSGVTSLQTTSHQYYEQFSSNVAENRTHEGYLWKRGSLLKNWKQRWFVLDSVKHQLRYYDSMEDSHFKGIIELSDVVAVIPSVPTQGAPKKVDDRAFFDKPFTPGELSRIKSCRVKSRILLDPFFSNYNFPFSVIKISHFSDKNFLFSITQISQIQ</sequence>
<dbReference type="InterPro" id="IPR001849">
    <property type="entry name" value="PH_domain"/>
</dbReference>
<evidence type="ECO:0000313" key="8">
    <source>
        <dbReference type="Proteomes" id="UP000747542"/>
    </source>
</evidence>
<dbReference type="Gene3D" id="3.40.50.11500">
    <property type="match status" value="1"/>
</dbReference>
<dbReference type="Pfam" id="PF12335">
    <property type="entry name" value="SBF2"/>
    <property type="match status" value="1"/>
</dbReference>
<feature type="non-terminal residue" evidence="7">
    <location>
        <position position="2098"/>
    </location>
</feature>